<organism evidence="2 3">
    <name type="scientific">Actinomadura barringtoniae</name>
    <dbReference type="NCBI Taxonomy" id="1427535"/>
    <lineage>
        <taxon>Bacteria</taxon>
        <taxon>Bacillati</taxon>
        <taxon>Actinomycetota</taxon>
        <taxon>Actinomycetes</taxon>
        <taxon>Streptosporangiales</taxon>
        <taxon>Thermomonosporaceae</taxon>
        <taxon>Actinomadura</taxon>
    </lineage>
</organism>
<evidence type="ECO:0000256" key="1">
    <source>
        <dbReference type="SAM" id="MobiDB-lite"/>
    </source>
</evidence>
<proteinExistence type="predicted"/>
<evidence type="ECO:0000313" key="3">
    <source>
        <dbReference type="Proteomes" id="UP000669179"/>
    </source>
</evidence>
<dbReference type="Proteomes" id="UP000669179">
    <property type="component" value="Unassembled WGS sequence"/>
</dbReference>
<accession>A0A939T745</accession>
<dbReference type="EMBL" id="JAGEOJ010000013">
    <property type="protein sequence ID" value="MBO2451629.1"/>
    <property type="molecule type" value="Genomic_DNA"/>
</dbReference>
<keyword evidence="3" id="KW-1185">Reference proteome</keyword>
<sequence>MTPELIAELAYRLTERDRNVMKLVWEHRVLTTEQLNAVYFTHPRIAQRRLQALHCRLALLRFQPWVPVGRTPWHWVLGPAGAHILAAEQGITGREFGYRHDTAMDIATSRHLGHHIGLNDFFVRLLAHARQHPDQAKLIEWQSERQCASLHGDHVRPDAFARWSETPPGRPPALLKFFLEHDTGTETLARVAAKLNGYTAQAAAAGHLTPVLFWLPSPTREANLRRLIGTPPVPVATAVHTPASMPEGPAGAVWLPAGVRGPRRRLAALADAWEFTSPPQPDTEPDAEPDAEAD</sequence>
<reference evidence="2" key="1">
    <citation type="submission" date="2021-03" db="EMBL/GenBank/DDBJ databases">
        <authorList>
            <person name="Kanchanasin P."/>
            <person name="Saeng-In P."/>
            <person name="Phongsopitanun W."/>
            <person name="Yuki M."/>
            <person name="Kudo T."/>
            <person name="Ohkuma M."/>
            <person name="Tanasupawat S."/>
        </authorList>
    </citation>
    <scope>NUCLEOTIDE SEQUENCE</scope>
    <source>
        <strain evidence="2">GKU 128</strain>
    </source>
</reference>
<name>A0A939T745_9ACTN</name>
<dbReference type="Pfam" id="PF13814">
    <property type="entry name" value="Replic_Relax"/>
    <property type="match status" value="1"/>
</dbReference>
<comment type="caution">
    <text evidence="2">The sequence shown here is derived from an EMBL/GenBank/DDBJ whole genome shotgun (WGS) entry which is preliminary data.</text>
</comment>
<dbReference type="RefSeq" id="WP_208259503.1">
    <property type="nucleotide sequence ID" value="NZ_JAGEOJ010000013.1"/>
</dbReference>
<dbReference type="AlphaFoldDB" id="A0A939T745"/>
<dbReference type="InterPro" id="IPR025855">
    <property type="entry name" value="Replic_Relax"/>
</dbReference>
<protein>
    <submittedName>
        <fullName evidence="2">Replication-relaxation family protein</fullName>
    </submittedName>
</protein>
<gene>
    <name evidence="2" type="ORF">J4573_31380</name>
</gene>
<evidence type="ECO:0000313" key="2">
    <source>
        <dbReference type="EMBL" id="MBO2451629.1"/>
    </source>
</evidence>
<feature type="compositionally biased region" description="Acidic residues" evidence="1">
    <location>
        <begin position="283"/>
        <end position="294"/>
    </location>
</feature>
<feature type="region of interest" description="Disordered" evidence="1">
    <location>
        <begin position="273"/>
        <end position="294"/>
    </location>
</feature>